<accession>A0A5K3EY85</accession>
<evidence type="ECO:0000256" key="1">
    <source>
        <dbReference type="SAM" id="MobiDB-lite"/>
    </source>
</evidence>
<feature type="region of interest" description="Disordered" evidence="1">
    <location>
        <begin position="294"/>
        <end position="324"/>
    </location>
</feature>
<dbReference type="AlphaFoldDB" id="A0A5K3EY85"/>
<dbReference type="WBParaSite" id="MCU_003947-RA">
    <property type="protein sequence ID" value="MCU_003947-RA"/>
    <property type="gene ID" value="MCU_003947"/>
</dbReference>
<reference evidence="2" key="1">
    <citation type="submission" date="2019-11" db="UniProtKB">
        <authorList>
            <consortium name="WormBaseParasite"/>
        </authorList>
    </citation>
    <scope>IDENTIFICATION</scope>
</reference>
<protein>
    <submittedName>
        <fullName evidence="2">CARD domain-containing protein</fullName>
    </submittedName>
</protein>
<proteinExistence type="predicted"/>
<evidence type="ECO:0000313" key="2">
    <source>
        <dbReference type="WBParaSite" id="MCU_003947-RA"/>
    </source>
</evidence>
<sequence length="471" mass="51115">VHLFNGTAEAAPCLSPSLNTYRQSSKHNRLSRSEILNILNDLVLEVSLVDYMVAHGVISASSARELLQVQGKGTNGIEKLLDLLGSECDTPQHYTQDAKLVLLTNALRSTGQHALASRLDCGRKIKPAPPTDAKLDSNEYGCGSDAAGGPASPTLRRRGQLSLWVQVAAIRLSPVYYEQLVPPPSPPQRRKKRLVPLTNATLEDGVVVQNLMETSHGAYFWIDLRSSSVKPLSPEHVTSTPLCETSTLKSQESAVSRFLCFVCCVRKRHKQSAQQPPPPTGTIDGPRASVDYRLPSSVLPLSPPTQSIKEATPEPPKVSKEREQEERLRRMKLAILDAKSSDFYAGLANPLSDAVVKFLEQTLGVLVLGARVESRCPVDCLPQGLLQPLSAAATVSIVATTCEALERLHAAVTLLPQENSHLPPSSALSTALESIFRQEVGFLESIDIQDVRLSVGLQEEEVKLAANELAE</sequence>
<organism evidence="2">
    <name type="scientific">Mesocestoides corti</name>
    <name type="common">Flatworm</name>
    <dbReference type="NCBI Taxonomy" id="53468"/>
    <lineage>
        <taxon>Eukaryota</taxon>
        <taxon>Metazoa</taxon>
        <taxon>Spiralia</taxon>
        <taxon>Lophotrochozoa</taxon>
        <taxon>Platyhelminthes</taxon>
        <taxon>Cestoda</taxon>
        <taxon>Eucestoda</taxon>
        <taxon>Cyclophyllidea</taxon>
        <taxon>Mesocestoididae</taxon>
        <taxon>Mesocestoides</taxon>
    </lineage>
</organism>
<name>A0A5K3EY85_MESCO</name>